<feature type="transmembrane region" description="Helical" evidence="1">
    <location>
        <begin position="15"/>
        <end position="37"/>
    </location>
</feature>
<keyword evidence="1" id="KW-0812">Transmembrane</keyword>
<proteinExistence type="predicted"/>
<dbReference type="GO" id="GO:0006535">
    <property type="term" value="P:cysteine biosynthetic process from serine"/>
    <property type="evidence" value="ECO:0007669"/>
    <property type="project" value="InterPro"/>
</dbReference>
<name>A0A1G9U694_9FLAO</name>
<evidence type="ECO:0000313" key="2">
    <source>
        <dbReference type="EMBL" id="SDM55372.1"/>
    </source>
</evidence>
<dbReference type="PANTHER" id="PTHR42811">
    <property type="entry name" value="SERINE ACETYLTRANSFERASE"/>
    <property type="match status" value="1"/>
</dbReference>
<sequence length="160" mass="17128">MIKADFSSNKNNTKGLMFIILFRVSHFFTLNIGLKIIGIPVRILYKIFVEWVLGIEIPDTTFIGGGLKVLHGQGLIVNSHTKIGNFVTLRHNTTIGNSKPGGKSPIIDDYVDVGANCVVIGDVKIGKNSIIGAGSVVVKSVPPNSIVVGNPAHVIKTINN</sequence>
<dbReference type="GO" id="GO:0009001">
    <property type="term" value="F:serine O-acetyltransferase activity"/>
    <property type="evidence" value="ECO:0007669"/>
    <property type="project" value="InterPro"/>
</dbReference>
<keyword evidence="2" id="KW-0808">Transferase</keyword>
<keyword evidence="3" id="KW-1185">Reference proteome</keyword>
<dbReference type="STRING" id="192904.SAMN04488514_110133"/>
<dbReference type="Gene3D" id="2.160.10.10">
    <property type="entry name" value="Hexapeptide repeat proteins"/>
    <property type="match status" value="1"/>
</dbReference>
<dbReference type="Pfam" id="PF00132">
    <property type="entry name" value="Hexapep"/>
    <property type="match status" value="1"/>
</dbReference>
<accession>A0A1G9U694</accession>
<reference evidence="3" key="1">
    <citation type="submission" date="2016-10" db="EMBL/GenBank/DDBJ databases">
        <authorList>
            <person name="Varghese N."/>
            <person name="Submissions S."/>
        </authorList>
    </citation>
    <scope>NUCLEOTIDE SEQUENCE [LARGE SCALE GENOMIC DNA]</scope>
    <source>
        <strain evidence="3">DSM 19886</strain>
    </source>
</reference>
<keyword evidence="1" id="KW-0472">Membrane</keyword>
<dbReference type="GO" id="GO:0005737">
    <property type="term" value="C:cytoplasm"/>
    <property type="evidence" value="ECO:0007669"/>
    <property type="project" value="InterPro"/>
</dbReference>
<gene>
    <name evidence="2" type="ORF">SAMN04488514_110133</name>
</gene>
<dbReference type="OrthoDB" id="9812571at2"/>
<organism evidence="2 3">
    <name type="scientific">Kriegella aquimaris</name>
    <dbReference type="NCBI Taxonomy" id="192904"/>
    <lineage>
        <taxon>Bacteria</taxon>
        <taxon>Pseudomonadati</taxon>
        <taxon>Bacteroidota</taxon>
        <taxon>Flavobacteriia</taxon>
        <taxon>Flavobacteriales</taxon>
        <taxon>Flavobacteriaceae</taxon>
        <taxon>Kriegella</taxon>
    </lineage>
</organism>
<dbReference type="InterPro" id="IPR011004">
    <property type="entry name" value="Trimer_LpxA-like_sf"/>
</dbReference>
<dbReference type="Proteomes" id="UP000199440">
    <property type="component" value="Unassembled WGS sequence"/>
</dbReference>
<dbReference type="AlphaFoldDB" id="A0A1G9U694"/>
<dbReference type="RefSeq" id="WP_089892693.1">
    <property type="nucleotide sequence ID" value="NZ_FNGV01000010.1"/>
</dbReference>
<dbReference type="EMBL" id="FNGV01000010">
    <property type="protein sequence ID" value="SDM55372.1"/>
    <property type="molecule type" value="Genomic_DNA"/>
</dbReference>
<protein>
    <submittedName>
        <fullName evidence="2">Putative colanic acid biosynthesis acetyltransferase WcaB</fullName>
    </submittedName>
</protein>
<dbReference type="PIRSF" id="PIRSF000441">
    <property type="entry name" value="CysE"/>
    <property type="match status" value="1"/>
</dbReference>
<evidence type="ECO:0000313" key="3">
    <source>
        <dbReference type="Proteomes" id="UP000199440"/>
    </source>
</evidence>
<keyword evidence="1" id="KW-1133">Transmembrane helix</keyword>
<evidence type="ECO:0000256" key="1">
    <source>
        <dbReference type="SAM" id="Phobius"/>
    </source>
</evidence>
<dbReference type="InterPro" id="IPR005881">
    <property type="entry name" value="Ser_O-AcTrfase"/>
</dbReference>
<dbReference type="InterPro" id="IPR001451">
    <property type="entry name" value="Hexapep"/>
</dbReference>
<dbReference type="SUPFAM" id="SSF51161">
    <property type="entry name" value="Trimeric LpxA-like enzymes"/>
    <property type="match status" value="1"/>
</dbReference>